<reference evidence="3" key="1">
    <citation type="journal article" date="2019" name="Int. J. Syst. Evol. Microbiol.">
        <title>The Global Catalogue of Microorganisms (GCM) 10K type strain sequencing project: providing services to taxonomists for standard genome sequencing and annotation.</title>
        <authorList>
            <consortium name="The Broad Institute Genomics Platform"/>
            <consortium name="The Broad Institute Genome Sequencing Center for Infectious Disease"/>
            <person name="Wu L."/>
            <person name="Ma J."/>
        </authorList>
    </citation>
    <scope>NUCLEOTIDE SEQUENCE [LARGE SCALE GENOMIC DNA]</scope>
    <source>
        <strain evidence="3">CGMCC 1.12237</strain>
    </source>
</reference>
<evidence type="ECO:0000313" key="2">
    <source>
        <dbReference type="EMBL" id="MFC5465426.1"/>
    </source>
</evidence>
<dbReference type="Pfam" id="PF01261">
    <property type="entry name" value="AP_endonuc_2"/>
    <property type="match status" value="1"/>
</dbReference>
<dbReference type="Proteomes" id="UP001596147">
    <property type="component" value="Unassembled WGS sequence"/>
</dbReference>
<keyword evidence="2" id="KW-0413">Isomerase</keyword>
<dbReference type="PANTHER" id="PTHR12110">
    <property type="entry name" value="HYDROXYPYRUVATE ISOMERASE"/>
    <property type="match status" value="1"/>
</dbReference>
<dbReference type="InterPro" id="IPR036237">
    <property type="entry name" value="Xyl_isomerase-like_sf"/>
</dbReference>
<evidence type="ECO:0000259" key="1">
    <source>
        <dbReference type="Pfam" id="PF01261"/>
    </source>
</evidence>
<dbReference type="EMBL" id="JBHSMC010000014">
    <property type="protein sequence ID" value="MFC5465426.1"/>
    <property type="molecule type" value="Genomic_DNA"/>
</dbReference>
<organism evidence="2 3">
    <name type="scientific">Lederbergia graminis</name>
    <dbReference type="NCBI Taxonomy" id="735518"/>
    <lineage>
        <taxon>Bacteria</taxon>
        <taxon>Bacillati</taxon>
        <taxon>Bacillota</taxon>
        <taxon>Bacilli</taxon>
        <taxon>Bacillales</taxon>
        <taxon>Bacillaceae</taxon>
        <taxon>Lederbergia</taxon>
    </lineage>
</organism>
<comment type="caution">
    <text evidence="2">The sequence shown here is derived from an EMBL/GenBank/DDBJ whole genome shotgun (WGS) entry which is preliminary data.</text>
</comment>
<feature type="domain" description="Xylose isomerase-like TIM barrel" evidence="1">
    <location>
        <begin position="48"/>
        <end position="260"/>
    </location>
</feature>
<sequence length="273" mass="30002">MRFAFMTANFVARELNYENSNDWGACHQATYDAFHGPNFESKFEEMIALTKDMGFNAIELWVAHLDPLHATPEMINKAVEILQKYDVDAVAYTAGFGAPGVTEEEATKTFATAKAIGAKVLANAFHPDNGPIVQELAKENGIYMGLENHPEKSAQEVIDKVSPFAPWVGAAIDTGWFATHGYDAVQATKELQNNLVHVHLKDIKAAGAHDTCTLGDGIVDIKGVLSVLKEINYDGIITIEHEPHDHDPTEDVIESIKRVKSWWAEVEAEGVKG</sequence>
<dbReference type="RefSeq" id="WP_382351763.1">
    <property type="nucleotide sequence ID" value="NZ_JBHSMC010000014.1"/>
</dbReference>
<dbReference type="InterPro" id="IPR050312">
    <property type="entry name" value="IolE/XylAMocC-like"/>
</dbReference>
<accession>A0ABW0LKV2</accession>
<evidence type="ECO:0000313" key="3">
    <source>
        <dbReference type="Proteomes" id="UP001596147"/>
    </source>
</evidence>
<dbReference type="Gene3D" id="3.20.20.150">
    <property type="entry name" value="Divalent-metal-dependent TIM barrel enzymes"/>
    <property type="match status" value="1"/>
</dbReference>
<dbReference type="InterPro" id="IPR013022">
    <property type="entry name" value="Xyl_isomerase-like_TIM-brl"/>
</dbReference>
<dbReference type="GO" id="GO:0016853">
    <property type="term" value="F:isomerase activity"/>
    <property type="evidence" value="ECO:0007669"/>
    <property type="project" value="UniProtKB-KW"/>
</dbReference>
<gene>
    <name evidence="2" type="ORF">ACFPM4_11760</name>
</gene>
<keyword evidence="3" id="KW-1185">Reference proteome</keyword>
<dbReference type="PANTHER" id="PTHR12110:SF53">
    <property type="entry name" value="BLR5974 PROTEIN"/>
    <property type="match status" value="1"/>
</dbReference>
<dbReference type="SUPFAM" id="SSF51658">
    <property type="entry name" value="Xylose isomerase-like"/>
    <property type="match status" value="1"/>
</dbReference>
<proteinExistence type="predicted"/>
<protein>
    <submittedName>
        <fullName evidence="2">Sugar phosphate isomerase/epimerase family protein</fullName>
    </submittedName>
</protein>
<name>A0ABW0LKV2_9BACI</name>